<evidence type="ECO:0000256" key="4">
    <source>
        <dbReference type="ARBA" id="ARBA00022723"/>
    </source>
</evidence>
<dbReference type="GO" id="GO:0017172">
    <property type="term" value="F:cysteine dioxygenase activity"/>
    <property type="evidence" value="ECO:0007669"/>
    <property type="project" value="UniProtKB-UniRule"/>
</dbReference>
<dbReference type="Gene3D" id="2.60.120.10">
    <property type="entry name" value="Jelly Rolls"/>
    <property type="match status" value="1"/>
</dbReference>
<comment type="similarity">
    <text evidence="2 11">Belongs to the cysteine dioxygenase family.</text>
</comment>
<dbReference type="PANTHER" id="PTHR12918">
    <property type="entry name" value="CYSTEINE DIOXYGENASE"/>
    <property type="match status" value="1"/>
</dbReference>
<dbReference type="Proteomes" id="UP000215902">
    <property type="component" value="Unassembled WGS sequence"/>
</dbReference>
<evidence type="ECO:0000256" key="7">
    <source>
        <dbReference type="ARBA" id="ARBA00023002"/>
    </source>
</evidence>
<dbReference type="UniPathway" id="UPA00012">
    <property type="reaction ID" value="UER00537"/>
</dbReference>
<evidence type="ECO:0000313" key="13">
    <source>
        <dbReference type="Proteomes" id="UP000215902"/>
    </source>
</evidence>
<feature type="binding site" evidence="10">
    <location>
        <position position="129"/>
    </location>
    <ligand>
        <name>Fe cation</name>
        <dbReference type="ChEBI" id="CHEBI:24875"/>
        <note>catalytic</note>
    </ligand>
</feature>
<dbReference type="SUPFAM" id="SSF51182">
    <property type="entry name" value="RmlC-like cupins"/>
    <property type="match status" value="1"/>
</dbReference>
<accession>A0A267FHB3</accession>
<dbReference type="GO" id="GO:0008198">
    <property type="term" value="F:ferrous iron binding"/>
    <property type="evidence" value="ECO:0007669"/>
    <property type="project" value="UniProtKB-ARBA"/>
</dbReference>
<comment type="catalytic activity">
    <reaction evidence="11">
        <text>L-cysteine + O2 = 3-sulfino-L-alanine + H(+)</text>
        <dbReference type="Rhea" id="RHEA:20441"/>
        <dbReference type="ChEBI" id="CHEBI:15378"/>
        <dbReference type="ChEBI" id="CHEBI:15379"/>
        <dbReference type="ChEBI" id="CHEBI:35235"/>
        <dbReference type="ChEBI" id="CHEBI:61085"/>
        <dbReference type="EC" id="1.13.11.20"/>
    </reaction>
</comment>
<feature type="non-terminal residue" evidence="12">
    <location>
        <position position="1"/>
    </location>
</feature>
<evidence type="ECO:0000256" key="10">
    <source>
        <dbReference type="PIRSR" id="PIRSR610300-51"/>
    </source>
</evidence>
<keyword evidence="6 11" id="KW-0223">Dioxygenase</keyword>
<keyword evidence="13" id="KW-1185">Reference proteome</keyword>
<dbReference type="InterPro" id="IPR010300">
    <property type="entry name" value="CDO_1"/>
</dbReference>
<feature type="binding site" evidence="10">
    <location>
        <position position="131"/>
    </location>
    <ligand>
        <name>Fe cation</name>
        <dbReference type="ChEBI" id="CHEBI:24875"/>
        <note>catalytic</note>
    </ligand>
</feature>
<dbReference type="OrthoDB" id="543511at2759"/>
<dbReference type="EC" id="1.13.11.20" evidence="3 11"/>
<keyword evidence="7 11" id="KW-0560">Oxidoreductase</keyword>
<feature type="cross-link" description="3'-(S-cysteinyl)-tyrosine (Cys-Tyr)" evidence="9">
    <location>
        <begin position="136"/>
        <end position="200"/>
    </location>
</feature>
<reference evidence="12 13" key="1">
    <citation type="submission" date="2017-06" db="EMBL/GenBank/DDBJ databases">
        <title>A platform for efficient transgenesis in Macrostomum lignano, a flatworm model organism for stem cell research.</title>
        <authorList>
            <person name="Berezikov E."/>
        </authorList>
    </citation>
    <scope>NUCLEOTIDE SEQUENCE [LARGE SCALE GENOMIC DNA]</scope>
    <source>
        <strain evidence="12">DV1</strain>
        <tissue evidence="12">Whole organism</tissue>
    </source>
</reference>
<keyword evidence="5 9" id="KW-0883">Thioether bond</keyword>
<name>A0A267FHB3_9PLAT</name>
<evidence type="ECO:0000256" key="8">
    <source>
        <dbReference type="ARBA" id="ARBA00023004"/>
    </source>
</evidence>
<dbReference type="Pfam" id="PF05995">
    <property type="entry name" value="CDO_I"/>
    <property type="match status" value="1"/>
</dbReference>
<dbReference type="InterPro" id="IPR011051">
    <property type="entry name" value="RmlC_Cupin_sf"/>
</dbReference>
<keyword evidence="8 10" id="KW-0408">Iron</keyword>
<comment type="cofactor">
    <cofactor evidence="11">
        <name>Fe cation</name>
        <dbReference type="ChEBI" id="CHEBI:24875"/>
    </cofactor>
    <text evidence="11">Binds 1 Fe cation per subunit.</text>
</comment>
<comment type="caution">
    <text evidence="12">The sequence shown here is derived from an EMBL/GenBank/DDBJ whole genome shotgun (WGS) entry which is preliminary data.</text>
</comment>
<gene>
    <name evidence="12" type="ORF">BOX15_Mlig010359g1</name>
</gene>
<evidence type="ECO:0000256" key="5">
    <source>
        <dbReference type="ARBA" id="ARBA00022784"/>
    </source>
</evidence>
<evidence type="ECO:0000256" key="11">
    <source>
        <dbReference type="RuleBase" id="RU366010"/>
    </source>
</evidence>
<evidence type="ECO:0000256" key="3">
    <source>
        <dbReference type="ARBA" id="ARBA00013133"/>
    </source>
</evidence>
<keyword evidence="4 10" id="KW-0479">Metal-binding</keyword>
<dbReference type="PANTHER" id="PTHR12918:SF1">
    <property type="entry name" value="CYSTEINE DIOXYGENASE TYPE 1"/>
    <property type="match status" value="1"/>
</dbReference>
<feature type="binding site" evidence="10">
    <location>
        <position position="183"/>
    </location>
    <ligand>
        <name>Fe cation</name>
        <dbReference type="ChEBI" id="CHEBI:24875"/>
        <note>catalytic</note>
    </ligand>
</feature>
<sequence length="246" mass="28356">HNYPKPNPLDLSDSFKQPRLLYAMDNILVHSDEHVGMRVPMKYRDEKAVVRPANLVELIAEVDKIFSEDTVNVDYVHALMESYKSNPADWRAYAKFDPHRYTRNLVSEGNGKYNMMLLCWNEGQGSSIHDHANSHCFMKVLQGSLIETQYYWPAKKGQPMKRKQTTELMLDQCAYIDDTIGLHRVENPSHVDSAITLHLYIPPYSECHCFDENTGKPRTAKVTFWSKYGQRTREAPTESADPDSSK</sequence>
<comment type="pathway">
    <text evidence="1 11">Organosulfur biosynthesis; taurine biosynthesis; hypotaurine from L-cysteine: step 1/2.</text>
</comment>
<dbReference type="GO" id="GO:0019448">
    <property type="term" value="P:L-cysteine catabolic process"/>
    <property type="evidence" value="ECO:0007669"/>
    <property type="project" value="TreeGrafter"/>
</dbReference>
<dbReference type="EMBL" id="NIVC01001091">
    <property type="protein sequence ID" value="PAA72459.1"/>
    <property type="molecule type" value="Genomic_DNA"/>
</dbReference>
<organism evidence="12 13">
    <name type="scientific">Macrostomum lignano</name>
    <dbReference type="NCBI Taxonomy" id="282301"/>
    <lineage>
        <taxon>Eukaryota</taxon>
        <taxon>Metazoa</taxon>
        <taxon>Spiralia</taxon>
        <taxon>Lophotrochozoa</taxon>
        <taxon>Platyhelminthes</taxon>
        <taxon>Rhabditophora</taxon>
        <taxon>Macrostomorpha</taxon>
        <taxon>Macrostomida</taxon>
        <taxon>Macrostomidae</taxon>
        <taxon>Macrostomum</taxon>
    </lineage>
</organism>
<evidence type="ECO:0000256" key="1">
    <source>
        <dbReference type="ARBA" id="ARBA00004759"/>
    </source>
</evidence>
<dbReference type="STRING" id="282301.A0A267FHB3"/>
<dbReference type="GO" id="GO:0042412">
    <property type="term" value="P:taurine biosynthetic process"/>
    <property type="evidence" value="ECO:0007669"/>
    <property type="project" value="UniProtKB-UniRule"/>
</dbReference>
<dbReference type="CDD" id="cd10548">
    <property type="entry name" value="cupin_CDO"/>
    <property type="match status" value="1"/>
</dbReference>
<dbReference type="AlphaFoldDB" id="A0A267FHB3"/>
<evidence type="ECO:0000256" key="2">
    <source>
        <dbReference type="ARBA" id="ARBA00006622"/>
    </source>
</evidence>
<dbReference type="InterPro" id="IPR014710">
    <property type="entry name" value="RmlC-like_jellyroll"/>
</dbReference>
<evidence type="ECO:0000313" key="12">
    <source>
        <dbReference type="EMBL" id="PAA72459.1"/>
    </source>
</evidence>
<dbReference type="FunFam" id="2.60.120.10:FF:000045">
    <property type="entry name" value="Cysteine dioxygenase 1"/>
    <property type="match status" value="1"/>
</dbReference>
<evidence type="ECO:0000256" key="6">
    <source>
        <dbReference type="ARBA" id="ARBA00022964"/>
    </source>
</evidence>
<protein>
    <recommendedName>
        <fullName evidence="3 11">Cysteine dioxygenase</fullName>
        <ecNumber evidence="3 11">1.13.11.20</ecNumber>
    </recommendedName>
</protein>
<evidence type="ECO:0000256" key="9">
    <source>
        <dbReference type="PIRSR" id="PIRSR610300-50"/>
    </source>
</evidence>
<proteinExistence type="inferred from homology"/>